<dbReference type="EMBL" id="JAKKPZ010000153">
    <property type="protein sequence ID" value="KAI1700203.1"/>
    <property type="molecule type" value="Genomic_DNA"/>
</dbReference>
<feature type="transmembrane region" description="Helical" evidence="9">
    <location>
        <begin position="452"/>
        <end position="471"/>
    </location>
</feature>
<feature type="transmembrane region" description="Helical" evidence="9">
    <location>
        <begin position="590"/>
        <end position="608"/>
    </location>
</feature>
<dbReference type="Proteomes" id="UP001201812">
    <property type="component" value="Unassembled WGS sequence"/>
</dbReference>
<feature type="domain" description="Sodium/calcium exchanger membrane region" evidence="10">
    <location>
        <begin position="486"/>
        <end position="633"/>
    </location>
</feature>
<dbReference type="GO" id="GO:0016020">
    <property type="term" value="C:membrane"/>
    <property type="evidence" value="ECO:0007669"/>
    <property type="project" value="UniProtKB-SubCell"/>
</dbReference>
<feature type="region of interest" description="Disordered" evidence="8">
    <location>
        <begin position="267"/>
        <end position="290"/>
    </location>
</feature>
<feature type="transmembrane region" description="Helical" evidence="9">
    <location>
        <begin position="506"/>
        <end position="529"/>
    </location>
</feature>
<evidence type="ECO:0000256" key="3">
    <source>
        <dbReference type="ARBA" id="ARBA00022449"/>
    </source>
</evidence>
<feature type="transmembrane region" description="Helical" evidence="9">
    <location>
        <begin position="483"/>
        <end position="500"/>
    </location>
</feature>
<comment type="caution">
    <text evidence="11">The sequence shown here is derived from an EMBL/GenBank/DDBJ whole genome shotgun (WGS) entry which is preliminary data.</text>
</comment>
<keyword evidence="4" id="KW-0106">Calcium</keyword>
<dbReference type="InterPro" id="IPR044880">
    <property type="entry name" value="NCX_ion-bd_dom_sf"/>
</dbReference>
<keyword evidence="4" id="KW-0406">Ion transport</keyword>
<feature type="transmembrane region" description="Helical" evidence="9">
    <location>
        <begin position="422"/>
        <end position="440"/>
    </location>
</feature>
<proteinExistence type="predicted"/>
<protein>
    <submittedName>
        <fullName evidence="11">Sodium/calcium exchanger protein domain-containing protein</fullName>
    </submittedName>
</protein>
<evidence type="ECO:0000256" key="1">
    <source>
        <dbReference type="ARBA" id="ARBA00004141"/>
    </source>
</evidence>
<dbReference type="InterPro" id="IPR004837">
    <property type="entry name" value="NaCa_Exmemb"/>
</dbReference>
<reference evidence="11" key="1">
    <citation type="submission" date="2022-01" db="EMBL/GenBank/DDBJ databases">
        <title>Genome Sequence Resource for Two Populations of Ditylenchus destructor, the Migratory Endoparasitic Phytonematode.</title>
        <authorList>
            <person name="Zhang H."/>
            <person name="Lin R."/>
            <person name="Xie B."/>
        </authorList>
    </citation>
    <scope>NUCLEOTIDE SEQUENCE</scope>
    <source>
        <strain evidence="11">BazhouSP</strain>
    </source>
</reference>
<feature type="transmembrane region" description="Helical" evidence="9">
    <location>
        <begin position="133"/>
        <end position="158"/>
    </location>
</feature>
<dbReference type="InterPro" id="IPR051359">
    <property type="entry name" value="CaCA_antiporter"/>
</dbReference>
<gene>
    <name evidence="11" type="ORF">DdX_16871</name>
</gene>
<evidence type="ECO:0000256" key="4">
    <source>
        <dbReference type="ARBA" id="ARBA00022568"/>
    </source>
</evidence>
<keyword evidence="3" id="KW-0050">Antiport</keyword>
<sequence length="643" mass="71693">MSAIDIEIEGETCQPAQFRNAGFVSVCEYVTNLSEICDGDGYIPWTQFKFCTNSEVLEILVVILAVYFFFYCFVMFTTTVEHFFSPNIVTIVHHHKIPQDIAGVTLMAFGNGAPDVFSAIASVASVKHPDSGMALSVLMGGDFFVVTIVLASVILVNPCRVMRRPAIRDCLFYLATSVMILVVLTTSTELQTWQPAMFLLLYAIYAFVVVCGGSIRRRLNKGRSSFSFIDRSMSILSEILPRKVTLADGKQIPQMFECNIERISTNETSVDLSRSNSTESNEQPGYRQPPVTKEIPVFTLNSDNLAIADDVIKNSDTAPSLLNIPVQNLDTISFNSEIMHYQEDRHITKNFIENATLSHARPHTESAKEQVVEMFRRICPLDMAKFRASNAFNKCRQLVEIPCMSILNLSVPKATGPWNKPLAMLQAFNAPLILCFAFQPPNYDPFECGPLLWMYAMGISTVVCLTIFIFTSCKRTPKYYKPLCAYAGFVMSVTWIYLTSDEVINLVIMFGNVFGMSYHVLFLTFVAWANSFGDLIADCMLAKHGFAKMAFSATFGSALFSSLIGFGAAFTVAKFQGKRIRVSFDGVKAVMLAALMTTVSTTLILLFVQKFRLHRFHGFCLIGMYIAFLSLALLVNQGIIPSF</sequence>
<keyword evidence="7 9" id="KW-0472">Membrane</keyword>
<dbReference type="GO" id="GO:0006874">
    <property type="term" value="P:intracellular calcium ion homeostasis"/>
    <property type="evidence" value="ECO:0007669"/>
    <property type="project" value="TreeGrafter"/>
</dbReference>
<evidence type="ECO:0000256" key="8">
    <source>
        <dbReference type="SAM" id="MobiDB-lite"/>
    </source>
</evidence>
<feature type="transmembrane region" description="Helical" evidence="9">
    <location>
        <begin position="196"/>
        <end position="215"/>
    </location>
</feature>
<evidence type="ECO:0000256" key="5">
    <source>
        <dbReference type="ARBA" id="ARBA00022692"/>
    </source>
</evidence>
<accession>A0AAD4MSI2</accession>
<keyword evidence="6 9" id="KW-1133">Transmembrane helix</keyword>
<dbReference type="Gene3D" id="1.20.1420.30">
    <property type="entry name" value="NCX, central ion-binding region"/>
    <property type="match status" value="2"/>
</dbReference>
<keyword evidence="12" id="KW-1185">Reference proteome</keyword>
<feature type="transmembrane region" description="Helical" evidence="9">
    <location>
        <begin position="170"/>
        <end position="190"/>
    </location>
</feature>
<dbReference type="GO" id="GO:0005432">
    <property type="term" value="F:calcium:sodium antiporter activity"/>
    <property type="evidence" value="ECO:0007669"/>
    <property type="project" value="TreeGrafter"/>
</dbReference>
<evidence type="ECO:0000256" key="9">
    <source>
        <dbReference type="SAM" id="Phobius"/>
    </source>
</evidence>
<dbReference type="AlphaFoldDB" id="A0AAD4MSI2"/>
<organism evidence="11 12">
    <name type="scientific">Ditylenchus destructor</name>
    <dbReference type="NCBI Taxonomy" id="166010"/>
    <lineage>
        <taxon>Eukaryota</taxon>
        <taxon>Metazoa</taxon>
        <taxon>Ecdysozoa</taxon>
        <taxon>Nematoda</taxon>
        <taxon>Chromadorea</taxon>
        <taxon>Rhabditida</taxon>
        <taxon>Tylenchina</taxon>
        <taxon>Tylenchomorpha</taxon>
        <taxon>Sphaerularioidea</taxon>
        <taxon>Anguinidae</taxon>
        <taxon>Anguininae</taxon>
        <taxon>Ditylenchus</taxon>
    </lineage>
</organism>
<feature type="transmembrane region" description="Helical" evidence="9">
    <location>
        <begin position="56"/>
        <end position="76"/>
    </location>
</feature>
<evidence type="ECO:0000256" key="6">
    <source>
        <dbReference type="ARBA" id="ARBA00022989"/>
    </source>
</evidence>
<evidence type="ECO:0000259" key="10">
    <source>
        <dbReference type="Pfam" id="PF01699"/>
    </source>
</evidence>
<comment type="subcellular location">
    <subcellularLocation>
        <location evidence="1">Membrane</location>
        <topology evidence="1">Multi-pass membrane protein</topology>
    </subcellularLocation>
</comment>
<keyword evidence="2" id="KW-0813">Transport</keyword>
<feature type="domain" description="Sodium/calcium exchanger membrane region" evidence="10">
    <location>
        <begin position="67"/>
        <end position="209"/>
    </location>
</feature>
<feature type="transmembrane region" description="Helical" evidence="9">
    <location>
        <begin position="620"/>
        <end position="640"/>
    </location>
</feature>
<keyword evidence="5 9" id="KW-0812">Transmembrane</keyword>
<evidence type="ECO:0000256" key="2">
    <source>
        <dbReference type="ARBA" id="ARBA00022448"/>
    </source>
</evidence>
<feature type="transmembrane region" description="Helical" evidence="9">
    <location>
        <begin position="550"/>
        <end position="570"/>
    </location>
</feature>
<evidence type="ECO:0000256" key="7">
    <source>
        <dbReference type="ARBA" id="ARBA00023136"/>
    </source>
</evidence>
<dbReference type="PANTHER" id="PTHR12266">
    <property type="entry name" value="NA+/CA2+ K+ INDEPENDENT EXCHANGER"/>
    <property type="match status" value="1"/>
</dbReference>
<feature type="compositionally biased region" description="Polar residues" evidence="8">
    <location>
        <begin position="267"/>
        <end position="283"/>
    </location>
</feature>
<name>A0AAD4MSI2_9BILA</name>
<dbReference type="Pfam" id="PF01699">
    <property type="entry name" value="Na_Ca_ex"/>
    <property type="match status" value="2"/>
</dbReference>
<evidence type="ECO:0000313" key="12">
    <source>
        <dbReference type="Proteomes" id="UP001201812"/>
    </source>
</evidence>
<keyword evidence="4" id="KW-0109">Calcium transport</keyword>
<dbReference type="PANTHER" id="PTHR12266:SF0">
    <property type="entry name" value="MITOCHONDRIAL SODIUM_CALCIUM EXCHANGER PROTEIN"/>
    <property type="match status" value="1"/>
</dbReference>
<evidence type="ECO:0000313" key="11">
    <source>
        <dbReference type="EMBL" id="KAI1700203.1"/>
    </source>
</evidence>